<reference evidence="2" key="1">
    <citation type="submission" date="2024-05" db="EMBL/GenBank/DDBJ databases">
        <title>Planctomycetes of the genus Singulisphaera possess chitinolytic capabilities.</title>
        <authorList>
            <person name="Ivanova A."/>
        </authorList>
    </citation>
    <scope>NUCLEOTIDE SEQUENCE</scope>
    <source>
        <strain evidence="2">Ch08T</strain>
    </source>
</reference>
<evidence type="ECO:0000313" key="2">
    <source>
        <dbReference type="EMBL" id="XBH04425.1"/>
    </source>
</evidence>
<feature type="domain" description="CMP/dCMP-type deaminase" evidence="1">
    <location>
        <begin position="5"/>
        <end position="114"/>
    </location>
</feature>
<dbReference type="SUPFAM" id="SSF53927">
    <property type="entry name" value="Cytidine deaminase-like"/>
    <property type="match status" value="1"/>
</dbReference>
<organism evidence="2">
    <name type="scientific">Singulisphaera sp. Ch08</name>
    <dbReference type="NCBI Taxonomy" id="3120278"/>
    <lineage>
        <taxon>Bacteria</taxon>
        <taxon>Pseudomonadati</taxon>
        <taxon>Planctomycetota</taxon>
        <taxon>Planctomycetia</taxon>
        <taxon>Isosphaerales</taxon>
        <taxon>Isosphaeraceae</taxon>
        <taxon>Singulisphaera</taxon>
    </lineage>
</organism>
<dbReference type="Gene3D" id="3.40.140.10">
    <property type="entry name" value="Cytidine Deaminase, domain 2"/>
    <property type="match status" value="1"/>
</dbReference>
<sequence>METPHDHESFMRRCLELAVTARDQGNTPVGSIVVLDDRIIGEGVETLPVGTSLTGHAEILACQAALDSTGRKDLAGAVLYTTAEPCFMCSYAIRQLRIGLVVYGLETPMIGGVNSAHPILTDPALDGWRPAPVVNGGVMREKCTRLKL</sequence>
<dbReference type="CDD" id="cd01285">
    <property type="entry name" value="nucleoside_deaminase"/>
    <property type="match status" value="1"/>
</dbReference>
<evidence type="ECO:0000259" key="1">
    <source>
        <dbReference type="PROSITE" id="PS51747"/>
    </source>
</evidence>
<gene>
    <name evidence="2" type="ORF">V5E97_39965</name>
</gene>
<proteinExistence type="predicted"/>
<dbReference type="PANTHER" id="PTHR11079">
    <property type="entry name" value="CYTOSINE DEAMINASE FAMILY MEMBER"/>
    <property type="match status" value="1"/>
</dbReference>
<accession>A0AAU7CGZ1</accession>
<dbReference type="PANTHER" id="PTHR11079:SF179">
    <property type="entry name" value="TRNA(ADENINE(34)) DEAMINASE, CHLOROPLASTIC"/>
    <property type="match status" value="1"/>
</dbReference>
<name>A0AAU7CGZ1_9BACT</name>
<dbReference type="AlphaFoldDB" id="A0AAU7CGZ1"/>
<keyword evidence="2" id="KW-0378">Hydrolase</keyword>
<dbReference type="Pfam" id="PF00383">
    <property type="entry name" value="dCMP_cyt_deam_1"/>
    <property type="match status" value="1"/>
</dbReference>
<dbReference type="EC" id="3.5.4.33" evidence="2"/>
<dbReference type="GO" id="GO:0052717">
    <property type="term" value="F:tRNA-specific adenosine-34 deaminase activity"/>
    <property type="evidence" value="ECO:0007669"/>
    <property type="project" value="UniProtKB-EC"/>
</dbReference>
<dbReference type="InterPro" id="IPR002125">
    <property type="entry name" value="CMP_dCMP_dom"/>
</dbReference>
<dbReference type="RefSeq" id="WP_406697187.1">
    <property type="nucleotide sequence ID" value="NZ_CP155447.1"/>
</dbReference>
<dbReference type="PROSITE" id="PS51747">
    <property type="entry name" value="CYT_DCMP_DEAMINASES_2"/>
    <property type="match status" value="1"/>
</dbReference>
<dbReference type="EMBL" id="CP155447">
    <property type="protein sequence ID" value="XBH04425.1"/>
    <property type="molecule type" value="Genomic_DNA"/>
</dbReference>
<protein>
    <submittedName>
        <fullName evidence="2">Nucleoside deaminase</fullName>
        <ecNumber evidence="2">3.5.4.33</ecNumber>
    </submittedName>
</protein>
<dbReference type="InterPro" id="IPR016193">
    <property type="entry name" value="Cytidine_deaminase-like"/>
</dbReference>